<keyword evidence="7" id="KW-0479">Metal-binding</keyword>
<dbReference type="GO" id="GO:0003676">
    <property type="term" value="F:nucleic acid binding"/>
    <property type="evidence" value="ECO:0007669"/>
    <property type="project" value="InterPro"/>
</dbReference>
<feature type="transmembrane region" description="Helical" evidence="16">
    <location>
        <begin position="6"/>
        <end position="23"/>
    </location>
</feature>
<feature type="transmembrane region" description="Helical" evidence="16">
    <location>
        <begin position="35"/>
        <end position="53"/>
    </location>
</feature>
<evidence type="ECO:0000256" key="3">
    <source>
        <dbReference type="ARBA" id="ARBA00011942"/>
    </source>
</evidence>
<evidence type="ECO:0000256" key="9">
    <source>
        <dbReference type="ARBA" id="ARBA00022759"/>
    </source>
</evidence>
<keyword evidence="12" id="KW-0865">Zymogen</keyword>
<dbReference type="EC" id="3.1.31.1" evidence="3"/>
<evidence type="ECO:0000256" key="2">
    <source>
        <dbReference type="ARBA" id="ARBA00004613"/>
    </source>
</evidence>
<evidence type="ECO:0000256" key="13">
    <source>
        <dbReference type="ARBA" id="ARBA00030535"/>
    </source>
</evidence>
<dbReference type="EMBL" id="JABBLX010000001">
    <property type="protein sequence ID" value="NMK96784.1"/>
    <property type="molecule type" value="Genomic_DNA"/>
</dbReference>
<accession>A0A7Z7YXD1</accession>
<keyword evidence="16" id="KW-0812">Transmembrane</keyword>
<evidence type="ECO:0000256" key="6">
    <source>
        <dbReference type="ARBA" id="ARBA00022722"/>
    </source>
</evidence>
<dbReference type="EMBL" id="SCHC01000001">
    <property type="protein sequence ID" value="TBW78064.1"/>
    <property type="molecule type" value="Genomic_DNA"/>
</dbReference>
<dbReference type="Proteomes" id="UP000291949">
    <property type="component" value="Unassembled WGS sequence"/>
</dbReference>
<dbReference type="PROSITE" id="PS01284">
    <property type="entry name" value="TNASE_2"/>
    <property type="match status" value="1"/>
</dbReference>
<dbReference type="Gene3D" id="2.40.50.90">
    <property type="match status" value="1"/>
</dbReference>
<dbReference type="InterPro" id="IPR008613">
    <property type="entry name" value="Excalibur_Ca-bd_domain"/>
</dbReference>
<dbReference type="InterPro" id="IPR016071">
    <property type="entry name" value="Staphylococal_nuclease_OB-fold"/>
</dbReference>
<comment type="subcellular location">
    <subcellularLocation>
        <location evidence="2">Secreted</location>
    </subcellularLocation>
</comment>
<evidence type="ECO:0000256" key="12">
    <source>
        <dbReference type="ARBA" id="ARBA00023145"/>
    </source>
</evidence>
<evidence type="ECO:0000256" key="1">
    <source>
        <dbReference type="ARBA" id="ARBA00001913"/>
    </source>
</evidence>
<keyword evidence="16" id="KW-0472">Membrane</keyword>
<evidence type="ECO:0000313" key="23">
    <source>
        <dbReference type="Proteomes" id="UP000550736"/>
    </source>
</evidence>
<dbReference type="GO" id="GO:0005576">
    <property type="term" value="C:extracellular region"/>
    <property type="evidence" value="ECO:0007669"/>
    <property type="project" value="UniProtKB-SubCell"/>
</dbReference>
<keyword evidence="11" id="KW-0106">Calcium</keyword>
<keyword evidence="16" id="KW-1133">Transmembrane helix</keyword>
<evidence type="ECO:0000256" key="8">
    <source>
        <dbReference type="ARBA" id="ARBA00022729"/>
    </source>
</evidence>
<evidence type="ECO:0000256" key="5">
    <source>
        <dbReference type="ARBA" id="ARBA00022525"/>
    </source>
</evidence>
<keyword evidence="8" id="KW-0732">Signal</keyword>
<dbReference type="InterPro" id="IPR002071">
    <property type="entry name" value="Thermonucl_AS"/>
</dbReference>
<dbReference type="Proteomes" id="UP000538955">
    <property type="component" value="Unassembled WGS sequence"/>
</dbReference>
<dbReference type="PANTHER" id="PTHR12302">
    <property type="entry name" value="EBNA2 BINDING PROTEIN P100"/>
    <property type="match status" value="1"/>
</dbReference>
<proteinExistence type="predicted"/>
<keyword evidence="6" id="KW-0540">Nuclease</keyword>
<dbReference type="Proteomes" id="UP000550736">
    <property type="component" value="Unassembled WGS sequence"/>
</dbReference>
<dbReference type="GO" id="GO:1990599">
    <property type="term" value="F:3' overhang single-stranded DNA endodeoxyribonuclease activity"/>
    <property type="evidence" value="ECO:0007669"/>
    <property type="project" value="UniProtKB-EC"/>
</dbReference>
<evidence type="ECO:0000256" key="4">
    <source>
        <dbReference type="ARBA" id="ARBA00016676"/>
    </source>
</evidence>
<dbReference type="AlphaFoldDB" id="A0A7Z7YXD1"/>
<protein>
    <recommendedName>
        <fullName evidence="4">Thermonuclease</fullName>
        <ecNumber evidence="3">3.1.31.1</ecNumber>
    </recommendedName>
    <alternativeName>
        <fullName evidence="14">Micrococcal nuclease</fullName>
    </alternativeName>
    <alternativeName>
        <fullName evidence="13">Staphylococcal nuclease</fullName>
    </alternativeName>
</protein>
<dbReference type="PROSITE" id="PS50830">
    <property type="entry name" value="TNASE_3"/>
    <property type="match status" value="1"/>
</dbReference>
<evidence type="ECO:0000256" key="7">
    <source>
        <dbReference type="ARBA" id="ARBA00022723"/>
    </source>
</evidence>
<dbReference type="SMART" id="SM00318">
    <property type="entry name" value="SNc"/>
    <property type="match status" value="1"/>
</dbReference>
<dbReference type="PANTHER" id="PTHR12302:SF3">
    <property type="entry name" value="SERINE_THREONINE-PROTEIN KINASE 31"/>
    <property type="match status" value="1"/>
</dbReference>
<dbReference type="SUPFAM" id="SSF50199">
    <property type="entry name" value="Staphylococcal nuclease"/>
    <property type="match status" value="1"/>
</dbReference>
<dbReference type="FunFam" id="2.40.50.90:FF:000025">
    <property type="entry name" value="Thermonuclease"/>
    <property type="match status" value="1"/>
</dbReference>
<keyword evidence="9" id="KW-0255">Endonuclease</keyword>
<reference evidence="22 23" key="2">
    <citation type="submission" date="2020-04" db="EMBL/GenBank/DDBJ databases">
        <title>The Epidemiology and Molecular Characteristics of Linezolid-Resistant Staphylococcus capitis in Huashan Hospital, Shanghai.</title>
        <authorList>
            <person name="Ding L."/>
            <person name="Li P."/>
            <person name="Yang Y."/>
            <person name="Lin D."/>
            <person name="Xu X."/>
        </authorList>
    </citation>
    <scope>NUCLEOTIDE SEQUENCE [LARGE SCALE GENOMIC DNA]</scope>
    <source>
        <strain evidence="19 23">12-86</strain>
        <strain evidence="18 22">17-84</strain>
    </source>
</reference>
<keyword evidence="5" id="KW-0964">Secreted</keyword>
<comment type="function">
    <text evidence="15">Enzyme that catalyzes the hydrolysis of both DNA and RNA at the 5' position of the phosphodiester bond.</text>
</comment>
<dbReference type="GO" id="GO:0046872">
    <property type="term" value="F:metal ion binding"/>
    <property type="evidence" value="ECO:0007669"/>
    <property type="project" value="UniProtKB-KW"/>
</dbReference>
<evidence type="ECO:0000313" key="18">
    <source>
        <dbReference type="EMBL" id="NMK54392.1"/>
    </source>
</evidence>
<sequence length="286" mass="32254">MEPMILLSILVIFCSSFIFVRKYMSQTSSLKFKRVFSLIAILAIVFSTLGQTINAQQAHAANGLHKEKATLVKVIDGDTVKLNYKGKVSTFRLLLIDTPETKDPRKPVQKYGPEASAFTTNMMTKAKKIEVAFDKGQRTDKYGRLLAYVYADGKMVNNAVVRQGLARVKYVYPPNNTYEQLIRASEARAKAEKLNIWSESNSVKTSLTSTKKTHKVVKPTSAKTTSIHHYSKKSKTPSKAKSTTKKEYFKNCTALRKKYPHGVKKGHPAYQAKLDRDKDNYACEVR</sequence>
<keyword evidence="22" id="KW-1185">Reference proteome</keyword>
<comment type="caution">
    <text evidence="20">The sequence shown here is derived from an EMBL/GenBank/DDBJ whole genome shotgun (WGS) entry which is preliminary data.</text>
</comment>
<dbReference type="InterPro" id="IPR035437">
    <property type="entry name" value="SNase_OB-fold_sf"/>
</dbReference>
<evidence type="ECO:0000313" key="20">
    <source>
        <dbReference type="EMBL" id="TBW78064.1"/>
    </source>
</evidence>
<evidence type="ECO:0000259" key="17">
    <source>
        <dbReference type="PROSITE" id="PS50830"/>
    </source>
</evidence>
<dbReference type="Pfam" id="PF05901">
    <property type="entry name" value="Excalibur"/>
    <property type="match status" value="1"/>
</dbReference>
<dbReference type="PROSITE" id="PS01123">
    <property type="entry name" value="TNASE_1"/>
    <property type="match status" value="1"/>
</dbReference>
<reference evidence="20 21" key="1">
    <citation type="journal article" date="2019" name="Sci. Transl. Med.">
        <title>Quorum sensing between bacterial species on the skin protects against epidermal injury in atopic dermatitis.</title>
        <authorList>
            <person name="Williams M.R."/>
        </authorList>
    </citation>
    <scope>NUCLEOTIDE SEQUENCE [LARGE SCALE GENOMIC DNA]</scope>
    <source>
        <strain evidence="20 21">H8</strain>
    </source>
</reference>
<evidence type="ECO:0000313" key="22">
    <source>
        <dbReference type="Proteomes" id="UP000538955"/>
    </source>
</evidence>
<evidence type="ECO:0000256" key="11">
    <source>
        <dbReference type="ARBA" id="ARBA00022837"/>
    </source>
</evidence>
<organism evidence="20 21">
    <name type="scientific">Staphylococcus capitis</name>
    <dbReference type="NCBI Taxonomy" id="29388"/>
    <lineage>
        <taxon>Bacteria</taxon>
        <taxon>Bacillati</taxon>
        <taxon>Bacillota</taxon>
        <taxon>Bacilli</taxon>
        <taxon>Bacillales</taxon>
        <taxon>Staphylococcaceae</taxon>
        <taxon>Staphylococcus</taxon>
    </lineage>
</organism>
<keyword evidence="10" id="KW-0378">Hydrolase</keyword>
<evidence type="ECO:0000256" key="10">
    <source>
        <dbReference type="ARBA" id="ARBA00022801"/>
    </source>
</evidence>
<dbReference type="CDD" id="cd00175">
    <property type="entry name" value="SNc"/>
    <property type="match status" value="1"/>
</dbReference>
<evidence type="ECO:0000256" key="14">
    <source>
        <dbReference type="ARBA" id="ARBA00031238"/>
    </source>
</evidence>
<gene>
    <name evidence="20" type="ORF">EQ811_03065</name>
    <name evidence="19" type="ORF">HHM13_01540</name>
    <name evidence="18" type="ORF">HHM24_06420</name>
</gene>
<evidence type="ECO:0000313" key="19">
    <source>
        <dbReference type="EMBL" id="NMK96784.1"/>
    </source>
</evidence>
<feature type="domain" description="TNase-like" evidence="17">
    <location>
        <begin position="65"/>
        <end position="199"/>
    </location>
</feature>
<evidence type="ECO:0000256" key="16">
    <source>
        <dbReference type="SAM" id="Phobius"/>
    </source>
</evidence>
<evidence type="ECO:0000313" key="21">
    <source>
        <dbReference type="Proteomes" id="UP000291949"/>
    </source>
</evidence>
<dbReference type="SMART" id="SM00894">
    <property type="entry name" value="Excalibur"/>
    <property type="match status" value="1"/>
</dbReference>
<comment type="cofactor">
    <cofactor evidence="1">
        <name>Ca(2+)</name>
        <dbReference type="ChEBI" id="CHEBI:29108"/>
    </cofactor>
</comment>
<name>A0A7Z7YXD1_STACP</name>
<dbReference type="EMBL" id="JABBMI010000058">
    <property type="protein sequence ID" value="NMK54392.1"/>
    <property type="molecule type" value="Genomic_DNA"/>
</dbReference>
<evidence type="ECO:0000256" key="15">
    <source>
        <dbReference type="ARBA" id="ARBA00058222"/>
    </source>
</evidence>
<dbReference type="Pfam" id="PF00565">
    <property type="entry name" value="SNase"/>
    <property type="match status" value="1"/>
</dbReference>